<feature type="region of interest" description="Disordered" evidence="1">
    <location>
        <begin position="1"/>
        <end position="29"/>
    </location>
</feature>
<evidence type="ECO:0000256" key="1">
    <source>
        <dbReference type="SAM" id="MobiDB-lite"/>
    </source>
</evidence>
<accession>A0AAW0Z554</accession>
<dbReference type="KEGG" id="kne:92178443"/>
<sequence>MGDIREQGLPSGGPNDHYTASTPSSPREDVPKVLARNSACHQCRNAMARNLSVRIAQDLDFRHCHDGGPVQRMVVRSMVRDRRMREDSYAYATERESKESSKGKADQAAVYLVSVNSSWIELMGVRCAGEGPLFEMTRDVGSGTVDSGTTSNTVFTPETVGTSAYVAGSSAEASKTTTASPAYMDPNAQDGWDISSFSFDINTVAGLFETTGAMFDGADFTMS</sequence>
<reference evidence="2 3" key="1">
    <citation type="journal article" date="2024" name="bioRxiv">
        <title>Comparative genomics of Cryptococcus and Kwoniella reveals pathogenesis evolution and contrasting karyotype dynamics via intercentromeric recombination or chromosome fusion.</title>
        <authorList>
            <person name="Coelho M.A."/>
            <person name="David-Palma M."/>
            <person name="Shea T."/>
            <person name="Bowers K."/>
            <person name="McGinley-Smith S."/>
            <person name="Mohammad A.W."/>
            <person name="Gnirke A."/>
            <person name="Yurkov A.M."/>
            <person name="Nowrousian M."/>
            <person name="Sun S."/>
            <person name="Cuomo C.A."/>
            <person name="Heitman J."/>
        </authorList>
    </citation>
    <scope>NUCLEOTIDE SEQUENCE [LARGE SCALE GENOMIC DNA]</scope>
    <source>
        <strain evidence="2 3">CBS 13917</strain>
    </source>
</reference>
<organism evidence="2 3">
    <name type="scientific">Kwoniella newhampshirensis</name>
    <dbReference type="NCBI Taxonomy" id="1651941"/>
    <lineage>
        <taxon>Eukaryota</taxon>
        <taxon>Fungi</taxon>
        <taxon>Dikarya</taxon>
        <taxon>Basidiomycota</taxon>
        <taxon>Agaricomycotina</taxon>
        <taxon>Tremellomycetes</taxon>
        <taxon>Tremellales</taxon>
        <taxon>Cryptococcaceae</taxon>
        <taxon>Kwoniella</taxon>
    </lineage>
</organism>
<evidence type="ECO:0000313" key="2">
    <source>
        <dbReference type="EMBL" id="KAK8866033.1"/>
    </source>
</evidence>
<name>A0AAW0Z554_9TREE</name>
<dbReference type="GeneID" id="92178443"/>
<dbReference type="EMBL" id="JBCAWK010000002">
    <property type="protein sequence ID" value="KAK8866033.1"/>
    <property type="molecule type" value="Genomic_DNA"/>
</dbReference>
<dbReference type="Proteomes" id="UP001388673">
    <property type="component" value="Unassembled WGS sequence"/>
</dbReference>
<keyword evidence="3" id="KW-1185">Reference proteome</keyword>
<comment type="caution">
    <text evidence="2">The sequence shown here is derived from an EMBL/GenBank/DDBJ whole genome shotgun (WGS) entry which is preliminary data.</text>
</comment>
<protein>
    <submittedName>
        <fullName evidence="2">Uncharacterized protein</fullName>
    </submittedName>
</protein>
<proteinExistence type="predicted"/>
<gene>
    <name evidence="2" type="ORF">IAR55_001184</name>
</gene>
<dbReference type="AlphaFoldDB" id="A0AAW0Z554"/>
<evidence type="ECO:0000313" key="3">
    <source>
        <dbReference type="Proteomes" id="UP001388673"/>
    </source>
</evidence>
<dbReference type="RefSeq" id="XP_066805512.1">
    <property type="nucleotide sequence ID" value="XM_066944311.1"/>
</dbReference>